<dbReference type="Gene3D" id="3.90.226.10">
    <property type="entry name" value="2-enoyl-CoA Hydratase, Chain A, domain 1"/>
    <property type="match status" value="1"/>
</dbReference>
<dbReference type="InterPro" id="IPR029045">
    <property type="entry name" value="ClpP/crotonase-like_dom_sf"/>
</dbReference>
<gene>
    <name evidence="2" type="ordered locus">Veis_2207</name>
</gene>
<dbReference type="KEGG" id="vei:Veis_2207"/>
<evidence type="ECO:0000313" key="2">
    <source>
        <dbReference type="EMBL" id="ABM57955.1"/>
    </source>
</evidence>
<dbReference type="OrthoDB" id="9807606at2"/>
<keyword evidence="3" id="KW-1185">Reference proteome</keyword>
<dbReference type="Proteomes" id="UP000000374">
    <property type="component" value="Chromosome"/>
</dbReference>
<dbReference type="InterPro" id="IPR051683">
    <property type="entry name" value="Enoyl-CoA_Hydratase/Isomerase"/>
</dbReference>
<dbReference type="GO" id="GO:0016853">
    <property type="term" value="F:isomerase activity"/>
    <property type="evidence" value="ECO:0007669"/>
    <property type="project" value="UniProtKB-KW"/>
</dbReference>
<dbReference type="RefSeq" id="WP_011809960.1">
    <property type="nucleotide sequence ID" value="NC_008786.1"/>
</dbReference>
<comment type="similarity">
    <text evidence="1">Belongs to the enoyl-CoA hydratase/isomerase family.</text>
</comment>
<dbReference type="Gene3D" id="1.10.12.10">
    <property type="entry name" value="Lyase 2-enoyl-coa Hydratase, Chain A, domain 2"/>
    <property type="match status" value="1"/>
</dbReference>
<dbReference type="GeneID" id="76460770"/>
<dbReference type="STRING" id="391735.Veis_2207"/>
<protein>
    <submittedName>
        <fullName evidence="2">Enoyl-CoA hydratase/isomerase</fullName>
    </submittedName>
</protein>
<reference evidence="3" key="1">
    <citation type="submission" date="2006-12" db="EMBL/GenBank/DDBJ databases">
        <title>Complete sequence of chromosome 1 of Verminephrobacter eiseniae EF01-2.</title>
        <authorList>
            <person name="Copeland A."/>
            <person name="Lucas S."/>
            <person name="Lapidus A."/>
            <person name="Barry K."/>
            <person name="Detter J.C."/>
            <person name="Glavina del Rio T."/>
            <person name="Dalin E."/>
            <person name="Tice H."/>
            <person name="Pitluck S."/>
            <person name="Chertkov O."/>
            <person name="Brettin T."/>
            <person name="Bruce D."/>
            <person name="Han C."/>
            <person name="Tapia R."/>
            <person name="Gilna P."/>
            <person name="Schmutz J."/>
            <person name="Larimer F."/>
            <person name="Land M."/>
            <person name="Hauser L."/>
            <person name="Kyrpides N."/>
            <person name="Kim E."/>
            <person name="Stahl D."/>
            <person name="Richardson P."/>
        </authorList>
    </citation>
    <scope>NUCLEOTIDE SEQUENCE [LARGE SCALE GENOMIC DNA]</scope>
    <source>
        <strain evidence="3">EF01-2</strain>
    </source>
</reference>
<evidence type="ECO:0000313" key="3">
    <source>
        <dbReference type="Proteomes" id="UP000000374"/>
    </source>
</evidence>
<dbReference type="HOGENOM" id="CLU_009834_7_3_4"/>
<accession>A1WJZ8</accession>
<dbReference type="CDD" id="cd06558">
    <property type="entry name" value="crotonase-like"/>
    <property type="match status" value="1"/>
</dbReference>
<dbReference type="SUPFAM" id="SSF52096">
    <property type="entry name" value="ClpP/crotonase"/>
    <property type="match status" value="1"/>
</dbReference>
<sequence>MNHDHFQHLLVRRGHDVLFATLNHPETRNALAPGMVAELAQVVGWAESDAAVRALVLRGAQGFFCAGGDVGSFQARCEAQAGAQDPVAARNREFGHFMQRLSALPVPVIAAVEGAAIGGGMGLACACDLVLATADAKFALSETSLGLIPAQIAPFVVARLGLRTAQRLGLFGERVSGPTAVALGLVDELAADSGTLDALLAQWLTRLCACAPGANRVLKPLLRRCGQENQGALLDDAARLFAACMRSEGAQGIAALREKRPAAWRCSFDVQALRP</sequence>
<dbReference type="GO" id="GO:0008300">
    <property type="term" value="P:isoprenoid catabolic process"/>
    <property type="evidence" value="ECO:0007669"/>
    <property type="project" value="TreeGrafter"/>
</dbReference>
<dbReference type="AlphaFoldDB" id="A1WJZ8"/>
<dbReference type="InterPro" id="IPR001753">
    <property type="entry name" value="Enoyl-CoA_hydra/iso"/>
</dbReference>
<dbReference type="EMBL" id="CP000542">
    <property type="protein sequence ID" value="ABM57955.1"/>
    <property type="molecule type" value="Genomic_DNA"/>
</dbReference>
<dbReference type="eggNOG" id="COG1024">
    <property type="taxonomic scope" value="Bacteria"/>
</dbReference>
<name>A1WJZ8_VEREI</name>
<dbReference type="InterPro" id="IPR014748">
    <property type="entry name" value="Enoyl-CoA_hydra_C"/>
</dbReference>
<dbReference type="Pfam" id="PF00378">
    <property type="entry name" value="ECH_1"/>
    <property type="match status" value="1"/>
</dbReference>
<keyword evidence="2" id="KW-0413">Isomerase</keyword>
<dbReference type="PANTHER" id="PTHR42964">
    <property type="entry name" value="ENOYL-COA HYDRATASE"/>
    <property type="match status" value="1"/>
</dbReference>
<dbReference type="PANTHER" id="PTHR42964:SF1">
    <property type="entry name" value="POLYKETIDE BIOSYNTHESIS ENOYL-COA HYDRATASE PKSH-RELATED"/>
    <property type="match status" value="1"/>
</dbReference>
<organism evidence="2 3">
    <name type="scientific">Verminephrobacter eiseniae (strain EF01-2)</name>
    <dbReference type="NCBI Taxonomy" id="391735"/>
    <lineage>
        <taxon>Bacteria</taxon>
        <taxon>Pseudomonadati</taxon>
        <taxon>Pseudomonadota</taxon>
        <taxon>Betaproteobacteria</taxon>
        <taxon>Burkholderiales</taxon>
        <taxon>Comamonadaceae</taxon>
        <taxon>Verminephrobacter</taxon>
    </lineage>
</organism>
<evidence type="ECO:0000256" key="1">
    <source>
        <dbReference type="ARBA" id="ARBA00005254"/>
    </source>
</evidence>
<proteinExistence type="inferred from homology"/>